<reference evidence="2" key="2">
    <citation type="submission" date="2025-09" db="UniProtKB">
        <authorList>
            <consortium name="Ensembl"/>
        </authorList>
    </citation>
    <scope>IDENTIFICATION</scope>
</reference>
<evidence type="ECO:0000313" key="2">
    <source>
        <dbReference type="Ensembl" id="ENSEBUP00000015019.1"/>
    </source>
</evidence>
<accession>A0A8C4QGG9</accession>
<dbReference type="Ensembl" id="ENSEBUT00000015595.1">
    <property type="protein sequence ID" value="ENSEBUP00000015019.1"/>
    <property type="gene ID" value="ENSEBUG00000009465.1"/>
</dbReference>
<dbReference type="AlphaFoldDB" id="A0A8C4QGG9"/>
<evidence type="ECO:0000256" key="1">
    <source>
        <dbReference type="SAM" id="MobiDB-lite"/>
    </source>
</evidence>
<feature type="region of interest" description="Disordered" evidence="1">
    <location>
        <begin position="38"/>
        <end position="59"/>
    </location>
</feature>
<reference evidence="2" key="1">
    <citation type="submission" date="2025-08" db="UniProtKB">
        <authorList>
            <consortium name="Ensembl"/>
        </authorList>
    </citation>
    <scope>IDENTIFICATION</scope>
</reference>
<protein>
    <recommendedName>
        <fullName evidence="4">Transposase</fullName>
    </recommendedName>
</protein>
<keyword evidence="3" id="KW-1185">Reference proteome</keyword>
<evidence type="ECO:0000313" key="3">
    <source>
        <dbReference type="Proteomes" id="UP000694388"/>
    </source>
</evidence>
<dbReference type="Proteomes" id="UP000694388">
    <property type="component" value="Unplaced"/>
</dbReference>
<proteinExistence type="predicted"/>
<organism evidence="2 3">
    <name type="scientific">Eptatretus burgeri</name>
    <name type="common">Inshore hagfish</name>
    <dbReference type="NCBI Taxonomy" id="7764"/>
    <lineage>
        <taxon>Eukaryota</taxon>
        <taxon>Metazoa</taxon>
        <taxon>Chordata</taxon>
        <taxon>Craniata</taxon>
        <taxon>Vertebrata</taxon>
        <taxon>Cyclostomata</taxon>
        <taxon>Myxini</taxon>
        <taxon>Myxiniformes</taxon>
        <taxon>Myxinidae</taxon>
        <taxon>Eptatretinae</taxon>
        <taxon>Eptatretus</taxon>
    </lineage>
</organism>
<evidence type="ECO:0008006" key="4">
    <source>
        <dbReference type="Google" id="ProtNLM"/>
    </source>
</evidence>
<name>A0A8C4QGG9_EPTBU</name>
<sequence length="59" mass="6779">MLESRNAELKARFEAMRLERQRLIELLNTRRPSIIVQAPGSNKPCSSKLLESLETNEPI</sequence>